<dbReference type="InterPro" id="IPR006127">
    <property type="entry name" value="ZnuA-like"/>
</dbReference>
<name>A0A371X0I2_9HYPH</name>
<dbReference type="GO" id="GO:0046872">
    <property type="term" value="F:metal ion binding"/>
    <property type="evidence" value="ECO:0007669"/>
    <property type="project" value="UniProtKB-KW"/>
</dbReference>
<evidence type="ECO:0000256" key="3">
    <source>
        <dbReference type="ARBA" id="ARBA00022448"/>
    </source>
</evidence>
<organism evidence="9 10">
    <name type="scientific">Fulvimarina endophytica</name>
    <dbReference type="NCBI Taxonomy" id="2293836"/>
    <lineage>
        <taxon>Bacteria</taxon>
        <taxon>Pseudomonadati</taxon>
        <taxon>Pseudomonadota</taxon>
        <taxon>Alphaproteobacteria</taxon>
        <taxon>Hyphomicrobiales</taxon>
        <taxon>Aurantimonadaceae</taxon>
        <taxon>Fulvimarina</taxon>
    </lineage>
</organism>
<dbReference type="Gene3D" id="3.40.50.1980">
    <property type="entry name" value="Nitrogenase molybdenum iron protein domain"/>
    <property type="match status" value="2"/>
</dbReference>
<dbReference type="AlphaFoldDB" id="A0A371X0I2"/>
<dbReference type="InterPro" id="IPR050492">
    <property type="entry name" value="Bact_metal-bind_prot9"/>
</dbReference>
<dbReference type="GO" id="GO:0030001">
    <property type="term" value="P:metal ion transport"/>
    <property type="evidence" value="ECO:0007669"/>
    <property type="project" value="InterPro"/>
</dbReference>
<accession>A0A371X0I2</accession>
<keyword evidence="5 8" id="KW-0732">Signal</keyword>
<protein>
    <submittedName>
        <fullName evidence="9">Metal ABC transporter substrate-binding protein</fullName>
    </submittedName>
</protein>
<proteinExistence type="inferred from homology"/>
<dbReference type="EMBL" id="QURL01000006">
    <property type="protein sequence ID" value="RFC62705.1"/>
    <property type="molecule type" value="Genomic_DNA"/>
</dbReference>
<evidence type="ECO:0000256" key="8">
    <source>
        <dbReference type="SAM" id="SignalP"/>
    </source>
</evidence>
<dbReference type="InterPro" id="IPR006129">
    <property type="entry name" value="AdhesinB"/>
</dbReference>
<evidence type="ECO:0000256" key="6">
    <source>
        <dbReference type="RuleBase" id="RU003512"/>
    </source>
</evidence>
<dbReference type="PANTHER" id="PTHR42953">
    <property type="entry name" value="HIGH-AFFINITY ZINC UPTAKE SYSTEM PROTEIN ZNUA-RELATED"/>
    <property type="match status" value="1"/>
</dbReference>
<keyword evidence="3 6" id="KW-0813">Transport</keyword>
<dbReference type="PANTHER" id="PTHR42953:SF1">
    <property type="entry name" value="METAL-BINDING PROTEIN HI_0362-RELATED"/>
    <property type="match status" value="1"/>
</dbReference>
<dbReference type="RefSeq" id="WP_116684229.1">
    <property type="nucleotide sequence ID" value="NZ_QURL01000006.1"/>
</dbReference>
<evidence type="ECO:0000256" key="4">
    <source>
        <dbReference type="ARBA" id="ARBA00022723"/>
    </source>
</evidence>
<dbReference type="GO" id="GO:0030313">
    <property type="term" value="C:cell envelope"/>
    <property type="evidence" value="ECO:0007669"/>
    <property type="project" value="UniProtKB-SubCell"/>
</dbReference>
<evidence type="ECO:0000256" key="7">
    <source>
        <dbReference type="SAM" id="MobiDB-lite"/>
    </source>
</evidence>
<feature type="signal peptide" evidence="8">
    <location>
        <begin position="1"/>
        <end position="26"/>
    </location>
</feature>
<dbReference type="GO" id="GO:0007155">
    <property type="term" value="P:cell adhesion"/>
    <property type="evidence" value="ECO:0007669"/>
    <property type="project" value="InterPro"/>
</dbReference>
<comment type="caution">
    <text evidence="9">The sequence shown here is derived from an EMBL/GenBank/DDBJ whole genome shotgun (WGS) entry which is preliminary data.</text>
</comment>
<dbReference type="PRINTS" id="PR00690">
    <property type="entry name" value="ADHESNFAMILY"/>
</dbReference>
<dbReference type="SUPFAM" id="SSF53807">
    <property type="entry name" value="Helical backbone' metal receptor"/>
    <property type="match status" value="1"/>
</dbReference>
<dbReference type="Pfam" id="PF01297">
    <property type="entry name" value="ZnuA"/>
    <property type="match status" value="1"/>
</dbReference>
<sequence length="374" mass="39310">MSRTLTLSAAVTALLLAGTALSPASAEEKKLDVVASFSIIADLAKNVGGDRVDITTLVGPNGDAHVYEPRPADAAALSQADVILANGLQLEGFLPRLIEASGTTAPVVELTKGGEMLRSSEEGHDGHHGAAEDGREDHGHDQAAADAHDHGDGHGDGQGHDHDHEGHDHAAEEGGHSHDHEETADAASAGGHGHHHHGEYDPHAWQSVANAKVYVANIADAFCAADEAGCTTYRANAEAYDKKLDDLDAYIRRSVAEIPETKRAIITSHDAFGYFEHEYGIDFLAPEGVSTESEASAADVAALVRQIRADDASAVFVENVTNPRLIEQIASETGLKVGGELYSDALSDGSGPASTYIDMMRHNIDTIKSDVMGS</sequence>
<keyword evidence="4" id="KW-0479">Metal-binding</keyword>
<gene>
    <name evidence="9" type="ORF">DYI37_15430</name>
</gene>
<dbReference type="InterPro" id="IPR006128">
    <property type="entry name" value="Lipoprotein_PsaA-like"/>
</dbReference>
<evidence type="ECO:0000313" key="9">
    <source>
        <dbReference type="EMBL" id="RFC62705.1"/>
    </source>
</evidence>
<dbReference type="Proteomes" id="UP000264310">
    <property type="component" value="Unassembled WGS sequence"/>
</dbReference>
<feature type="region of interest" description="Disordered" evidence="7">
    <location>
        <begin position="118"/>
        <end position="201"/>
    </location>
</feature>
<dbReference type="PRINTS" id="PR00691">
    <property type="entry name" value="ADHESINB"/>
</dbReference>
<evidence type="ECO:0000256" key="5">
    <source>
        <dbReference type="ARBA" id="ARBA00022729"/>
    </source>
</evidence>
<comment type="subcellular location">
    <subcellularLocation>
        <location evidence="1">Cell envelope</location>
    </subcellularLocation>
</comment>
<feature type="compositionally biased region" description="Basic and acidic residues" evidence="7">
    <location>
        <begin position="118"/>
        <end position="183"/>
    </location>
</feature>
<evidence type="ECO:0000313" key="10">
    <source>
        <dbReference type="Proteomes" id="UP000264310"/>
    </source>
</evidence>
<reference evidence="9 10" key="1">
    <citation type="submission" date="2018-08" db="EMBL/GenBank/DDBJ databases">
        <title>Fulvimarina sp. 85, whole genome shotgun sequence.</title>
        <authorList>
            <person name="Tuo L."/>
        </authorList>
    </citation>
    <scope>NUCLEOTIDE SEQUENCE [LARGE SCALE GENOMIC DNA]</scope>
    <source>
        <strain evidence="9 10">85</strain>
    </source>
</reference>
<evidence type="ECO:0000256" key="1">
    <source>
        <dbReference type="ARBA" id="ARBA00004196"/>
    </source>
</evidence>
<feature type="chain" id="PRO_5016679167" evidence="8">
    <location>
        <begin position="27"/>
        <end position="374"/>
    </location>
</feature>
<dbReference type="OrthoDB" id="9793396at2"/>
<keyword evidence="10" id="KW-1185">Reference proteome</keyword>
<evidence type="ECO:0000256" key="2">
    <source>
        <dbReference type="ARBA" id="ARBA00011028"/>
    </source>
</evidence>
<comment type="similarity">
    <text evidence="2 6">Belongs to the bacterial solute-binding protein 9 family.</text>
</comment>